<name>A0A3L6RRW6_PANMI</name>
<feature type="transmembrane region" description="Helical" evidence="10">
    <location>
        <begin position="240"/>
        <end position="261"/>
    </location>
</feature>
<gene>
    <name evidence="12" type="ORF">C2845_PM11G08830</name>
</gene>
<evidence type="ECO:0000256" key="2">
    <source>
        <dbReference type="ARBA" id="ARBA00010992"/>
    </source>
</evidence>
<dbReference type="PANTHER" id="PTHR23500:SF105">
    <property type="entry name" value="OS02G0574100 PROTEIN"/>
    <property type="match status" value="1"/>
</dbReference>
<evidence type="ECO:0000313" key="12">
    <source>
        <dbReference type="EMBL" id="RLN07757.1"/>
    </source>
</evidence>
<dbReference type="InterPro" id="IPR044778">
    <property type="entry name" value="MFS_STP/MST-like_plant"/>
</dbReference>
<evidence type="ECO:0000259" key="11">
    <source>
        <dbReference type="PROSITE" id="PS50850"/>
    </source>
</evidence>
<feature type="transmembrane region" description="Helical" evidence="10">
    <location>
        <begin position="273"/>
        <end position="295"/>
    </location>
</feature>
<dbReference type="GO" id="GO:0015293">
    <property type="term" value="F:symporter activity"/>
    <property type="evidence" value="ECO:0007669"/>
    <property type="project" value="UniProtKB-KW"/>
</dbReference>
<evidence type="ECO:0000256" key="9">
    <source>
        <dbReference type="RuleBase" id="RU003346"/>
    </source>
</evidence>
<feature type="transmembrane region" description="Helical" evidence="10">
    <location>
        <begin position="389"/>
        <end position="414"/>
    </location>
</feature>
<dbReference type="InterPro" id="IPR020846">
    <property type="entry name" value="MFS_dom"/>
</dbReference>
<comment type="similarity">
    <text evidence="2 9">Belongs to the major facilitator superfamily. Sugar transporter (TC 2.A.1.1) family.</text>
</comment>
<keyword evidence="4" id="KW-0762">Sugar transport</keyword>
<feature type="transmembrane region" description="Helical" evidence="10">
    <location>
        <begin position="490"/>
        <end position="516"/>
    </location>
</feature>
<dbReference type="InterPro" id="IPR003663">
    <property type="entry name" value="Sugar/inositol_transpt"/>
</dbReference>
<keyword evidence="3 9" id="KW-0813">Transport</keyword>
<keyword evidence="7 10" id="KW-1133">Transmembrane helix</keyword>
<feature type="transmembrane region" description="Helical" evidence="10">
    <location>
        <begin position="301"/>
        <end position="324"/>
    </location>
</feature>
<dbReference type="CDD" id="cd17361">
    <property type="entry name" value="MFS_STP"/>
    <property type="match status" value="1"/>
</dbReference>
<dbReference type="InterPro" id="IPR036259">
    <property type="entry name" value="MFS_trans_sf"/>
</dbReference>
<dbReference type="PROSITE" id="PS50850">
    <property type="entry name" value="MFS"/>
    <property type="match status" value="1"/>
</dbReference>
<feature type="transmembrane region" description="Helical" evidence="10">
    <location>
        <begin position="216"/>
        <end position="234"/>
    </location>
</feature>
<dbReference type="InterPro" id="IPR005828">
    <property type="entry name" value="MFS_sugar_transport-like"/>
</dbReference>
<keyword evidence="5 10" id="KW-0812">Transmembrane</keyword>
<evidence type="ECO:0000256" key="3">
    <source>
        <dbReference type="ARBA" id="ARBA00022448"/>
    </source>
</evidence>
<feature type="transmembrane region" description="Helical" evidence="10">
    <location>
        <begin position="129"/>
        <end position="147"/>
    </location>
</feature>
<dbReference type="Proteomes" id="UP000275267">
    <property type="component" value="Unassembled WGS sequence"/>
</dbReference>
<feature type="domain" description="Major facilitator superfamily (MFS) profile" evidence="11">
    <location>
        <begin position="26"/>
        <end position="582"/>
    </location>
</feature>
<reference evidence="13" key="1">
    <citation type="journal article" date="2019" name="Nat. Commun.">
        <title>The genome of broomcorn millet.</title>
        <authorList>
            <person name="Zou C."/>
            <person name="Miki D."/>
            <person name="Li D."/>
            <person name="Tang Q."/>
            <person name="Xiao L."/>
            <person name="Rajput S."/>
            <person name="Deng P."/>
            <person name="Jia W."/>
            <person name="Huang R."/>
            <person name="Zhang M."/>
            <person name="Sun Y."/>
            <person name="Hu J."/>
            <person name="Fu X."/>
            <person name="Schnable P.S."/>
            <person name="Li F."/>
            <person name="Zhang H."/>
            <person name="Feng B."/>
            <person name="Zhu X."/>
            <person name="Liu R."/>
            <person name="Schnable J.C."/>
            <person name="Zhu J.-K."/>
            <person name="Zhang H."/>
        </authorList>
    </citation>
    <scope>NUCLEOTIDE SEQUENCE [LARGE SCALE GENOMIC DNA]</scope>
</reference>
<feature type="transmembrane region" description="Helical" evidence="10">
    <location>
        <begin position="454"/>
        <end position="475"/>
    </location>
</feature>
<proteinExistence type="inferred from homology"/>
<dbReference type="EMBL" id="PQIB02000007">
    <property type="protein sequence ID" value="RLN07757.1"/>
    <property type="molecule type" value="Genomic_DNA"/>
</dbReference>
<dbReference type="GO" id="GO:0015145">
    <property type="term" value="F:monosaccharide transmembrane transporter activity"/>
    <property type="evidence" value="ECO:0007669"/>
    <property type="project" value="InterPro"/>
</dbReference>
<dbReference type="OrthoDB" id="4142200at2759"/>
<keyword evidence="13" id="KW-1185">Reference proteome</keyword>
<dbReference type="PROSITE" id="PS00217">
    <property type="entry name" value="SUGAR_TRANSPORT_2"/>
    <property type="match status" value="1"/>
</dbReference>
<evidence type="ECO:0000256" key="4">
    <source>
        <dbReference type="ARBA" id="ARBA00022597"/>
    </source>
</evidence>
<dbReference type="InterPro" id="IPR045262">
    <property type="entry name" value="STP/PLT_plant"/>
</dbReference>
<organism evidence="12 13">
    <name type="scientific">Panicum miliaceum</name>
    <name type="common">Proso millet</name>
    <name type="synonym">Broomcorn millet</name>
    <dbReference type="NCBI Taxonomy" id="4540"/>
    <lineage>
        <taxon>Eukaryota</taxon>
        <taxon>Viridiplantae</taxon>
        <taxon>Streptophyta</taxon>
        <taxon>Embryophyta</taxon>
        <taxon>Tracheophyta</taxon>
        <taxon>Spermatophyta</taxon>
        <taxon>Magnoliopsida</taxon>
        <taxon>Liliopsida</taxon>
        <taxon>Poales</taxon>
        <taxon>Poaceae</taxon>
        <taxon>PACMAD clade</taxon>
        <taxon>Panicoideae</taxon>
        <taxon>Panicodae</taxon>
        <taxon>Paniceae</taxon>
        <taxon>Panicinae</taxon>
        <taxon>Panicum</taxon>
        <taxon>Panicum sect. Panicum</taxon>
    </lineage>
</organism>
<dbReference type="SUPFAM" id="SSF103473">
    <property type="entry name" value="MFS general substrate transporter"/>
    <property type="match status" value="1"/>
</dbReference>
<dbReference type="Gene3D" id="1.20.1250.20">
    <property type="entry name" value="MFS general substrate transporter like domains"/>
    <property type="match status" value="1"/>
</dbReference>
<dbReference type="Pfam" id="PF00083">
    <property type="entry name" value="Sugar_tr"/>
    <property type="match status" value="1"/>
</dbReference>
<feature type="transmembrane region" description="Helical" evidence="10">
    <location>
        <begin position="426"/>
        <end position="447"/>
    </location>
</feature>
<dbReference type="InterPro" id="IPR005829">
    <property type="entry name" value="Sugar_transporter_CS"/>
</dbReference>
<comment type="caution">
    <text evidence="12">The sequence shown here is derived from an EMBL/GenBank/DDBJ whole genome shotgun (WGS) entry which is preliminary data.</text>
</comment>
<evidence type="ECO:0000256" key="10">
    <source>
        <dbReference type="SAM" id="Phobius"/>
    </source>
</evidence>
<feature type="transmembrane region" description="Helical" evidence="10">
    <location>
        <begin position="185"/>
        <end position="204"/>
    </location>
</feature>
<dbReference type="STRING" id="4540.A0A3L6RRW6"/>
<dbReference type="NCBIfam" id="TIGR00879">
    <property type="entry name" value="SP"/>
    <property type="match status" value="1"/>
</dbReference>
<keyword evidence="8 10" id="KW-0472">Membrane</keyword>
<evidence type="ECO:0000256" key="1">
    <source>
        <dbReference type="ARBA" id="ARBA00004141"/>
    </source>
</evidence>
<comment type="subcellular location">
    <subcellularLocation>
        <location evidence="1">Membrane</location>
        <topology evidence="1">Multi-pass membrane protein</topology>
    </subcellularLocation>
</comment>
<dbReference type="GO" id="GO:0016020">
    <property type="term" value="C:membrane"/>
    <property type="evidence" value="ECO:0007669"/>
    <property type="project" value="UniProtKB-SubCell"/>
</dbReference>
<dbReference type="PROSITE" id="PS00216">
    <property type="entry name" value="SUGAR_TRANSPORT_1"/>
    <property type="match status" value="1"/>
</dbReference>
<feature type="transmembrane region" description="Helical" evidence="10">
    <location>
        <begin position="528"/>
        <end position="548"/>
    </location>
</feature>
<protein>
    <submittedName>
        <fullName evidence="12">Sugar transport protein 5-like</fullName>
    </submittedName>
</protein>
<keyword evidence="6" id="KW-0769">Symport</keyword>
<evidence type="ECO:0000256" key="8">
    <source>
        <dbReference type="ARBA" id="ARBA00023136"/>
    </source>
</evidence>
<feature type="transmembrane region" description="Helical" evidence="10">
    <location>
        <begin position="560"/>
        <end position="579"/>
    </location>
</feature>
<evidence type="ECO:0000256" key="7">
    <source>
        <dbReference type="ARBA" id="ARBA00022989"/>
    </source>
</evidence>
<evidence type="ECO:0000256" key="6">
    <source>
        <dbReference type="ARBA" id="ARBA00022847"/>
    </source>
</evidence>
<dbReference type="FunFam" id="1.20.1250.20:FF:000002">
    <property type="entry name" value="Sugar transport protein 13"/>
    <property type="match status" value="1"/>
</dbReference>
<evidence type="ECO:0000313" key="13">
    <source>
        <dbReference type="Proteomes" id="UP000275267"/>
    </source>
</evidence>
<dbReference type="PANTHER" id="PTHR23500">
    <property type="entry name" value="SOLUTE CARRIER FAMILY 2, FACILITATED GLUCOSE TRANSPORTER"/>
    <property type="match status" value="1"/>
</dbReference>
<accession>A0A3L6RRW6</accession>
<evidence type="ECO:0000256" key="5">
    <source>
        <dbReference type="ARBA" id="ARBA00022692"/>
    </source>
</evidence>
<dbReference type="AlphaFoldDB" id="A0A3L6RRW6"/>
<dbReference type="PRINTS" id="PR00171">
    <property type="entry name" value="SUGRTRNSPORT"/>
</dbReference>
<sequence length="619" mass="66566">MTGGSALAFVSEGGGGGAITFTVVMSCLTAASGGLLLGYDISVTGENPVQLWMSDDGVTSVVPSLEASSLEIQPNFCIAGDDASKEASLMVVQGGIGTADRVGWRCLATVNAAWDSVERRRLQHRQHGMIWLAADCGGWLTSAWLLWCGGLMQMESFLQAFFPEILRKTNNAQQNAYCIFRNQELTMFVSSLYLAAILSSLVSGHLTRTVGRRNSMLIGGFLFLAGVILNFTAVNISMLVIGRILLGLAVGFTSLSAPVYLAEIAPARWRGAFTTCFHFFFNLGMFMADLVNYGTDTIPRWGWRLSLGVGLVPAAIIIVGAALIPDTPNSLVLRGRLDEARASLRRIRGAAADTEAELEDIARAVEQDRRHASGAFRRLFCRREYRPHLAIAVAAPVFFDLTGMIIVSIFTPLLFYTVGFTNQKAILGSIITDVVSLASIAVAGLAVDRYGRRSLLMLGSAVLILSQAAMAWIFGARLGTDGGKSMPRGYAAAVVALVCVYTAGFGVSWGPLKWVVTTEIFPLEVRPAALGLGGAISGVLVFVQSQSFLEMLCSFKYATFLFYAGWVVVMAACVAAFLPETRGVPIEAMGAVWERHWYWKRFVTPTPASAPAKLADGPV</sequence>